<reference evidence="2 3" key="1">
    <citation type="journal article" date="2020" name="ISME J.">
        <title>Uncovering the hidden diversity of litter-decomposition mechanisms in mushroom-forming fungi.</title>
        <authorList>
            <person name="Floudas D."/>
            <person name="Bentzer J."/>
            <person name="Ahren D."/>
            <person name="Johansson T."/>
            <person name="Persson P."/>
            <person name="Tunlid A."/>
        </authorList>
    </citation>
    <scope>NUCLEOTIDE SEQUENCE [LARGE SCALE GENOMIC DNA]</scope>
    <source>
        <strain evidence="2 3">CBS 101986</strain>
    </source>
</reference>
<keyword evidence="1" id="KW-0472">Membrane</keyword>
<proteinExistence type="predicted"/>
<dbReference type="AlphaFoldDB" id="A0A8H5B7H7"/>
<gene>
    <name evidence="2" type="ORF">D9619_012182</name>
</gene>
<keyword evidence="3" id="KW-1185">Reference proteome</keyword>
<sequence>MPYRPVDSDWEIGNLILLPSFDGGVAFSIYLTTYTTRGQFHYRPSFLRTPAADESEVVSYTYVCQGWDWQRMWYGAPQRLDATGRGKTRQSIRNTAHGPDGHPCRWDARPAGRPPSCMKKGYIVSSMDQWINEDYFYVYVEVGDPGRMVSGLDKLSQASTLKMRLSICN</sequence>
<dbReference type="Proteomes" id="UP000567179">
    <property type="component" value="Unassembled WGS sequence"/>
</dbReference>
<evidence type="ECO:0000313" key="2">
    <source>
        <dbReference type="EMBL" id="KAF5318009.1"/>
    </source>
</evidence>
<evidence type="ECO:0000256" key="1">
    <source>
        <dbReference type="SAM" id="Phobius"/>
    </source>
</evidence>
<dbReference type="EMBL" id="JAACJJ010000031">
    <property type="protein sequence ID" value="KAF5318009.1"/>
    <property type="molecule type" value="Genomic_DNA"/>
</dbReference>
<evidence type="ECO:0000313" key="3">
    <source>
        <dbReference type="Proteomes" id="UP000567179"/>
    </source>
</evidence>
<feature type="transmembrane region" description="Helical" evidence="1">
    <location>
        <begin position="12"/>
        <end position="33"/>
    </location>
</feature>
<keyword evidence="1" id="KW-0812">Transmembrane</keyword>
<name>A0A8H5B7H7_9AGAR</name>
<keyword evidence="1" id="KW-1133">Transmembrane helix</keyword>
<accession>A0A8H5B7H7</accession>
<comment type="caution">
    <text evidence="2">The sequence shown here is derived from an EMBL/GenBank/DDBJ whole genome shotgun (WGS) entry which is preliminary data.</text>
</comment>
<protein>
    <submittedName>
        <fullName evidence="2">Uncharacterized protein</fullName>
    </submittedName>
</protein>
<organism evidence="2 3">
    <name type="scientific">Psilocybe cf. subviscida</name>
    <dbReference type="NCBI Taxonomy" id="2480587"/>
    <lineage>
        <taxon>Eukaryota</taxon>
        <taxon>Fungi</taxon>
        <taxon>Dikarya</taxon>
        <taxon>Basidiomycota</taxon>
        <taxon>Agaricomycotina</taxon>
        <taxon>Agaricomycetes</taxon>
        <taxon>Agaricomycetidae</taxon>
        <taxon>Agaricales</taxon>
        <taxon>Agaricineae</taxon>
        <taxon>Strophariaceae</taxon>
        <taxon>Psilocybe</taxon>
    </lineage>
</organism>